<organism evidence="2 3">
    <name type="scientific">Pseudocercospora fijiensis (strain CIRAD86)</name>
    <name type="common">Black leaf streak disease fungus</name>
    <name type="synonym">Mycosphaerella fijiensis</name>
    <dbReference type="NCBI Taxonomy" id="383855"/>
    <lineage>
        <taxon>Eukaryota</taxon>
        <taxon>Fungi</taxon>
        <taxon>Dikarya</taxon>
        <taxon>Ascomycota</taxon>
        <taxon>Pezizomycotina</taxon>
        <taxon>Dothideomycetes</taxon>
        <taxon>Dothideomycetidae</taxon>
        <taxon>Mycosphaerellales</taxon>
        <taxon>Mycosphaerellaceae</taxon>
        <taxon>Pseudocercospora</taxon>
    </lineage>
</organism>
<protein>
    <submittedName>
        <fullName evidence="2">Uncharacterized protein</fullName>
    </submittedName>
</protein>
<dbReference type="RefSeq" id="XP_007922035.1">
    <property type="nucleotide sequence ID" value="XM_007923844.1"/>
</dbReference>
<dbReference type="Proteomes" id="UP000016932">
    <property type="component" value="Unassembled WGS sequence"/>
</dbReference>
<dbReference type="EMBL" id="KB446555">
    <property type="protein sequence ID" value="EME89388.1"/>
    <property type="molecule type" value="Genomic_DNA"/>
</dbReference>
<gene>
    <name evidence="2" type="ORF">MYCFIDRAFT_170844</name>
</gene>
<dbReference type="VEuPathDB" id="FungiDB:MYCFIDRAFT_170844"/>
<keyword evidence="3" id="KW-1185">Reference proteome</keyword>
<feature type="region of interest" description="Disordered" evidence="1">
    <location>
        <begin position="1"/>
        <end position="41"/>
    </location>
</feature>
<dbReference type="KEGG" id="pfj:MYCFIDRAFT_170844"/>
<evidence type="ECO:0000313" key="3">
    <source>
        <dbReference type="Proteomes" id="UP000016932"/>
    </source>
</evidence>
<accession>N1QCV9</accession>
<proteinExistence type="predicted"/>
<evidence type="ECO:0000256" key="1">
    <source>
        <dbReference type="SAM" id="MobiDB-lite"/>
    </source>
</evidence>
<sequence length="54" mass="6316">MQPKKEAGRRRQGSTSRRNYSSSNVSWLNKRNYGEQDRGVGRRPSIWASLMDIF</sequence>
<dbReference type="HOGENOM" id="CLU_3051393_0_0_1"/>
<dbReference type="AlphaFoldDB" id="N1QCV9"/>
<dbReference type="GeneID" id="19332548"/>
<name>N1QCV9_PSEFD</name>
<reference evidence="2 3" key="1">
    <citation type="journal article" date="2012" name="PLoS Pathog.">
        <title>Diverse lifestyles and strategies of plant pathogenesis encoded in the genomes of eighteen Dothideomycetes fungi.</title>
        <authorList>
            <person name="Ohm R.A."/>
            <person name="Feau N."/>
            <person name="Henrissat B."/>
            <person name="Schoch C.L."/>
            <person name="Horwitz B.A."/>
            <person name="Barry K.W."/>
            <person name="Condon B.J."/>
            <person name="Copeland A.C."/>
            <person name="Dhillon B."/>
            <person name="Glaser F."/>
            <person name="Hesse C.N."/>
            <person name="Kosti I."/>
            <person name="LaButti K."/>
            <person name="Lindquist E.A."/>
            <person name="Lucas S."/>
            <person name="Salamov A.A."/>
            <person name="Bradshaw R.E."/>
            <person name="Ciuffetti L."/>
            <person name="Hamelin R.C."/>
            <person name="Kema G.H.J."/>
            <person name="Lawrence C."/>
            <person name="Scott J.A."/>
            <person name="Spatafora J.W."/>
            <person name="Turgeon B.G."/>
            <person name="de Wit P.J.G.M."/>
            <person name="Zhong S."/>
            <person name="Goodwin S.B."/>
            <person name="Grigoriev I.V."/>
        </authorList>
    </citation>
    <scope>NUCLEOTIDE SEQUENCE [LARGE SCALE GENOMIC DNA]</scope>
    <source>
        <strain evidence="2 3">CIRAD86</strain>
    </source>
</reference>
<evidence type="ECO:0000313" key="2">
    <source>
        <dbReference type="EMBL" id="EME89388.1"/>
    </source>
</evidence>
<feature type="compositionally biased region" description="Polar residues" evidence="1">
    <location>
        <begin position="13"/>
        <end position="29"/>
    </location>
</feature>